<dbReference type="Pfam" id="PF09459">
    <property type="entry name" value="EB_dh"/>
    <property type="match status" value="1"/>
</dbReference>
<dbReference type="Proteomes" id="UP000199226">
    <property type="component" value="Unassembled WGS sequence"/>
</dbReference>
<keyword evidence="4" id="KW-0249">Electron transport</keyword>
<evidence type="ECO:0000256" key="2">
    <source>
        <dbReference type="ARBA" id="ARBA00022617"/>
    </source>
</evidence>
<protein>
    <submittedName>
        <fullName evidence="8">Ethylbenzene dehydrogenase</fullName>
    </submittedName>
</protein>
<keyword evidence="6" id="KW-0812">Transmembrane</keyword>
<dbReference type="GO" id="GO:0020037">
    <property type="term" value="F:heme binding"/>
    <property type="evidence" value="ECO:0007669"/>
    <property type="project" value="InterPro"/>
</dbReference>
<dbReference type="STRING" id="990371.SAMN05421813_10552"/>
<keyword evidence="9" id="KW-1185">Reference proteome</keyword>
<evidence type="ECO:0000256" key="6">
    <source>
        <dbReference type="SAM" id="Phobius"/>
    </source>
</evidence>
<dbReference type="SMART" id="SM00887">
    <property type="entry name" value="EB_dh"/>
    <property type="match status" value="1"/>
</dbReference>
<dbReference type="SUPFAM" id="SSF49344">
    <property type="entry name" value="CBD9-like"/>
    <property type="match status" value="1"/>
</dbReference>
<dbReference type="GO" id="GO:0046872">
    <property type="term" value="F:metal ion binding"/>
    <property type="evidence" value="ECO:0007669"/>
    <property type="project" value="UniProtKB-KW"/>
</dbReference>
<keyword evidence="5" id="KW-0408">Iron</keyword>
<evidence type="ECO:0000256" key="1">
    <source>
        <dbReference type="ARBA" id="ARBA00022448"/>
    </source>
</evidence>
<evidence type="ECO:0000256" key="5">
    <source>
        <dbReference type="ARBA" id="ARBA00023004"/>
    </source>
</evidence>
<feature type="domain" description="Cytochrome c-552/DMSO reductase-like haem-binding" evidence="7">
    <location>
        <begin position="92"/>
        <end position="427"/>
    </location>
</feature>
<keyword evidence="3" id="KW-0479">Metal-binding</keyword>
<dbReference type="EMBL" id="FNHH01000005">
    <property type="protein sequence ID" value="SDM04135.1"/>
    <property type="molecule type" value="Genomic_DNA"/>
</dbReference>
<organism evidence="8 9">
    <name type="scientific">Daejeonella rubra</name>
    <dbReference type="NCBI Taxonomy" id="990371"/>
    <lineage>
        <taxon>Bacteria</taxon>
        <taxon>Pseudomonadati</taxon>
        <taxon>Bacteroidota</taxon>
        <taxon>Sphingobacteriia</taxon>
        <taxon>Sphingobacteriales</taxon>
        <taxon>Sphingobacteriaceae</taxon>
        <taxon>Daejeonella</taxon>
    </lineage>
</organism>
<keyword evidence="1" id="KW-0813">Transport</keyword>
<reference evidence="9" key="1">
    <citation type="submission" date="2016-10" db="EMBL/GenBank/DDBJ databases">
        <authorList>
            <person name="Varghese N."/>
            <person name="Submissions S."/>
        </authorList>
    </citation>
    <scope>NUCLEOTIDE SEQUENCE [LARGE SCALE GENOMIC DNA]</scope>
    <source>
        <strain evidence="9">DSM 24536</strain>
    </source>
</reference>
<sequence>MIPESAIKVIRVTYSDPINIEFCQIKVKKQTIMKKLSLKYVAAMSSVILVVGYLGSCTKGDQILDIPQTINNNTDLVSVKVTTPPVIDGTIDAIWSNSPKLQFSTAVPEVTGDVFRSYTGNVISNVTLRSAYDQTNIYFLLEWLDPTQSLSRQPWYYDPATKRWAQEIGAPTFSATGAIIRPAFYEDKVGFLWNINNSVAGWSTATCYKSCHTGLPATDGSSRHFTNSATEKIDMWHWKSVRGGVNGGFQFEDQNQINKYPNGRQGDPGNDVYANNVQSLFITGSAPALAVSVPKYVIPAKSNYGWILGTEITAGTAKLVTAVSATGELTLSDGTTIDPNTGTDYQRIGLGLGAKAIPGLTINSYTGSRGDISCKAIYTGSGWILEFTRALKTADNIYDVDFSDLADQYFGIGIFENAQIAHSIKPNLILKFKK</sequence>
<keyword evidence="6" id="KW-0472">Membrane</keyword>
<evidence type="ECO:0000256" key="4">
    <source>
        <dbReference type="ARBA" id="ARBA00022982"/>
    </source>
</evidence>
<name>A0A1G9Q1D3_9SPHI</name>
<evidence type="ECO:0000256" key="3">
    <source>
        <dbReference type="ARBA" id="ARBA00022723"/>
    </source>
</evidence>
<evidence type="ECO:0000313" key="8">
    <source>
        <dbReference type="EMBL" id="SDM04135.1"/>
    </source>
</evidence>
<accession>A0A1G9Q1D3</accession>
<evidence type="ECO:0000313" key="9">
    <source>
        <dbReference type="Proteomes" id="UP000199226"/>
    </source>
</evidence>
<dbReference type="InterPro" id="IPR019020">
    <property type="entry name" value="Cyt-c552/DMSO_Rdtase_haem-bd"/>
</dbReference>
<evidence type="ECO:0000259" key="7">
    <source>
        <dbReference type="SMART" id="SM00887"/>
    </source>
</evidence>
<dbReference type="AlphaFoldDB" id="A0A1G9Q1D3"/>
<proteinExistence type="predicted"/>
<feature type="transmembrane region" description="Helical" evidence="6">
    <location>
        <begin position="36"/>
        <end position="55"/>
    </location>
</feature>
<dbReference type="Gene3D" id="2.60.40.1190">
    <property type="match status" value="1"/>
</dbReference>
<gene>
    <name evidence="8" type="ORF">SAMN05421813_10552</name>
</gene>
<dbReference type="OrthoDB" id="790861at2"/>
<keyword evidence="2" id="KW-0349">Heme</keyword>
<keyword evidence="6" id="KW-1133">Transmembrane helix</keyword>